<dbReference type="Proteomes" id="UP000003635">
    <property type="component" value="Unassembled WGS sequence"/>
</dbReference>
<evidence type="ECO:0000256" key="2">
    <source>
        <dbReference type="ARBA" id="ARBA00023125"/>
    </source>
</evidence>
<keyword evidence="6" id="KW-1185">Reference proteome</keyword>
<dbReference type="InterPro" id="IPR047640">
    <property type="entry name" value="RpiR-like"/>
</dbReference>
<reference evidence="5 6" key="1">
    <citation type="journal article" date="2010" name="J. Bacteriol.">
        <title>Genome sequences of Oceanicola granulosus HTCC2516(T) and Oceanicola batsensis HTCC2597(TDelta).</title>
        <authorList>
            <person name="Thrash J.C."/>
            <person name="Cho J.C."/>
            <person name="Vergin K.L."/>
            <person name="Giovannoni S.J."/>
        </authorList>
    </citation>
    <scope>NUCLEOTIDE SEQUENCE [LARGE SCALE GENOMIC DNA]</scope>
    <source>
        <strain evidence="6">ATCC BAA-861 / DSM 15982 / KCTC 12143 / HTCC2516</strain>
    </source>
</reference>
<dbReference type="PANTHER" id="PTHR30514">
    <property type="entry name" value="GLUCOKINASE"/>
    <property type="match status" value="1"/>
</dbReference>
<dbReference type="GO" id="GO:0097367">
    <property type="term" value="F:carbohydrate derivative binding"/>
    <property type="evidence" value="ECO:0007669"/>
    <property type="project" value="InterPro"/>
</dbReference>
<dbReference type="GO" id="GO:0003677">
    <property type="term" value="F:DNA binding"/>
    <property type="evidence" value="ECO:0007669"/>
    <property type="project" value="UniProtKB-KW"/>
</dbReference>
<organism evidence="5 6">
    <name type="scientific">Oceanicola granulosus (strain ATCC BAA-861 / DSM 15982 / KCTC 12143 / HTCC2516)</name>
    <dbReference type="NCBI Taxonomy" id="314256"/>
    <lineage>
        <taxon>Bacteria</taxon>
        <taxon>Pseudomonadati</taxon>
        <taxon>Pseudomonadota</taxon>
        <taxon>Alphaproteobacteria</taxon>
        <taxon>Rhodobacterales</taxon>
        <taxon>Roseobacteraceae</taxon>
        <taxon>Oceanicola</taxon>
    </lineage>
</organism>
<dbReference type="InterPro" id="IPR001347">
    <property type="entry name" value="SIS_dom"/>
</dbReference>
<keyword evidence="1" id="KW-0805">Transcription regulation</keyword>
<evidence type="ECO:0000259" key="4">
    <source>
        <dbReference type="PROSITE" id="PS51071"/>
    </source>
</evidence>
<gene>
    <name evidence="5" type="ORF">OG2516_14845</name>
</gene>
<dbReference type="HOGENOM" id="CLU_055769_1_2_5"/>
<dbReference type="InterPro" id="IPR035472">
    <property type="entry name" value="RpiR-like_SIS"/>
</dbReference>
<evidence type="ECO:0000313" key="6">
    <source>
        <dbReference type="Proteomes" id="UP000003635"/>
    </source>
</evidence>
<protein>
    <submittedName>
        <fullName evidence="5">Transcriptional regulator, RpiR family protein</fullName>
    </submittedName>
</protein>
<keyword evidence="3" id="KW-0804">Transcription</keyword>
<dbReference type="InterPro" id="IPR036388">
    <property type="entry name" value="WH-like_DNA-bd_sf"/>
</dbReference>
<dbReference type="Gene3D" id="3.40.50.10490">
    <property type="entry name" value="Glucose-6-phosphate isomerase like protein, domain 1"/>
    <property type="match status" value="1"/>
</dbReference>
<dbReference type="CDD" id="cd05013">
    <property type="entry name" value="SIS_RpiR"/>
    <property type="match status" value="1"/>
</dbReference>
<dbReference type="GO" id="GO:1901135">
    <property type="term" value="P:carbohydrate derivative metabolic process"/>
    <property type="evidence" value="ECO:0007669"/>
    <property type="project" value="InterPro"/>
</dbReference>
<sequence>MSAVILADYPFAGLEPIQELSQRAGVSAPSISRFVSKLGYRGFQEFQQSLVRELREGRTSPIELKEAQGGAPPEPFAAQLARASALLAELAEQVPAAQFDRVVELLSDPRRRIYMIGGRMTDSIARFFVGHLRQIRADVVHFPSDPETWPEYLLRLRPRDVVLVIDFRRYQASLERLAAKVRERRAQTIVITDQWISPAARGATELIPVPTLSGTLWDSYVAAFALVEALLVPLAERNWSETRTRIEAWDALRDTETETPE</sequence>
<proteinExistence type="predicted"/>
<accession>Q2CEU6</accession>
<keyword evidence="2" id="KW-0238">DNA-binding</keyword>
<dbReference type="AlphaFoldDB" id="Q2CEU6"/>
<dbReference type="PROSITE" id="PS51071">
    <property type="entry name" value="HTH_RPIR"/>
    <property type="match status" value="1"/>
</dbReference>
<dbReference type="SUPFAM" id="SSF46689">
    <property type="entry name" value="Homeodomain-like"/>
    <property type="match status" value="1"/>
</dbReference>
<dbReference type="EMBL" id="AAOT01000016">
    <property type="protein sequence ID" value="EAR51162.1"/>
    <property type="molecule type" value="Genomic_DNA"/>
</dbReference>
<dbReference type="Pfam" id="PF01418">
    <property type="entry name" value="HTH_6"/>
    <property type="match status" value="1"/>
</dbReference>
<dbReference type="InterPro" id="IPR046348">
    <property type="entry name" value="SIS_dom_sf"/>
</dbReference>
<dbReference type="InterPro" id="IPR000281">
    <property type="entry name" value="HTH_RpiR"/>
</dbReference>
<feature type="domain" description="HTH rpiR-type" evidence="4">
    <location>
        <begin position="1"/>
        <end position="57"/>
    </location>
</feature>
<dbReference type="GO" id="GO:0003700">
    <property type="term" value="F:DNA-binding transcription factor activity"/>
    <property type="evidence" value="ECO:0007669"/>
    <property type="project" value="InterPro"/>
</dbReference>
<comment type="caution">
    <text evidence="5">The sequence shown here is derived from an EMBL/GenBank/DDBJ whole genome shotgun (WGS) entry which is preliminary data.</text>
</comment>
<evidence type="ECO:0000256" key="3">
    <source>
        <dbReference type="ARBA" id="ARBA00023163"/>
    </source>
</evidence>
<evidence type="ECO:0000313" key="5">
    <source>
        <dbReference type="EMBL" id="EAR51162.1"/>
    </source>
</evidence>
<evidence type="ECO:0000256" key="1">
    <source>
        <dbReference type="ARBA" id="ARBA00023015"/>
    </source>
</evidence>
<dbReference type="InterPro" id="IPR009057">
    <property type="entry name" value="Homeodomain-like_sf"/>
</dbReference>
<dbReference type="Gene3D" id="1.10.10.10">
    <property type="entry name" value="Winged helix-like DNA-binding domain superfamily/Winged helix DNA-binding domain"/>
    <property type="match status" value="1"/>
</dbReference>
<dbReference type="Pfam" id="PF01380">
    <property type="entry name" value="SIS"/>
    <property type="match status" value="1"/>
</dbReference>
<dbReference type="STRING" id="314256.OG2516_14845"/>
<name>Q2CEU6_OCEGH</name>
<dbReference type="SUPFAM" id="SSF53697">
    <property type="entry name" value="SIS domain"/>
    <property type="match status" value="1"/>
</dbReference>
<dbReference type="PANTHER" id="PTHR30514:SF18">
    <property type="entry name" value="RPIR-FAMILY TRANSCRIPTIONAL REGULATOR"/>
    <property type="match status" value="1"/>
</dbReference>
<dbReference type="eggNOG" id="COG1737">
    <property type="taxonomic scope" value="Bacteria"/>
</dbReference>